<keyword evidence="3" id="KW-1185">Reference proteome</keyword>
<comment type="similarity">
    <text evidence="1">Belongs to the outer membrane factor (OMF) (TC 1.B.17) family.</text>
</comment>
<dbReference type="PANTHER" id="PTHR30203">
    <property type="entry name" value="OUTER MEMBRANE CATION EFFLUX PROTEIN"/>
    <property type="match status" value="1"/>
</dbReference>
<protein>
    <recommendedName>
        <fullName evidence="4">TolC family protein</fullName>
    </recommendedName>
</protein>
<reference evidence="2 3" key="1">
    <citation type="submission" date="2017-11" db="EMBL/GenBank/DDBJ databases">
        <title>Reclassification of Bisgaard taxon 5 as Caviibacterium pharyngocola gen. nov., sp. nov.</title>
        <authorList>
            <person name="Christensen H."/>
        </authorList>
    </citation>
    <scope>NUCLEOTIDE SEQUENCE [LARGE SCALE GENOMIC DNA]</scope>
    <source>
        <strain evidence="2 3">7_3</strain>
    </source>
</reference>
<dbReference type="SUPFAM" id="SSF56954">
    <property type="entry name" value="Outer membrane efflux proteins (OEP)"/>
    <property type="match status" value="1"/>
</dbReference>
<dbReference type="InterPro" id="IPR003423">
    <property type="entry name" value="OMP_efflux"/>
</dbReference>
<gene>
    <name evidence="2" type="ORF">CVP04_01010</name>
</gene>
<sequence length="458" mass="50470">MLKLSKITFALAASVTVVGCANIDDSYKASQLEYQQYEELTKQYNIQENWWTLYGDAQLNRLVEQALTNNKNLAKAAIAVNSALYQANLVGANLVPAFSGSTSSSASKNIKDGGNSTISHKGALEVGYTVDLWRRLADATSAAEWTHAATEQDLEAARVSLINSVIITYYNLAYLNDAIAVTNQTIDYYSQINRIMQNKLNHGVADSASTDQAQQAVLTARNTLLTYQTQKKTAESTLRNLLNLKPNEVLNVNYPHILSVKNVGVNLNVPLSTIANRPDVKGYQYRLNSAFKNAKAVQKSWFPEVTLGGSLSSSGTKVSNALNTPIGAGVLGISLPFLSWNTVKWNVKISEAAYETALVNFEQSITSALNDVDKNYFAYTQARQSLSNLQQTHAYNTKITQYYKNRYDAGISELREWLNAANTEKSSQLSILNAKYNVIQTENAVYSSMGGYYSTKTK</sequence>
<dbReference type="Gene3D" id="2.20.200.10">
    <property type="entry name" value="Outer membrane efflux proteins (OEP)"/>
    <property type="match status" value="1"/>
</dbReference>
<dbReference type="AlphaFoldDB" id="A0A2M8RYV8"/>
<dbReference type="PANTHER" id="PTHR30203:SF32">
    <property type="entry name" value="CATION EFFLUX SYSTEM PROTEIN CUSC"/>
    <property type="match status" value="1"/>
</dbReference>
<evidence type="ECO:0000256" key="1">
    <source>
        <dbReference type="ARBA" id="ARBA00007613"/>
    </source>
</evidence>
<dbReference type="GO" id="GO:0015562">
    <property type="term" value="F:efflux transmembrane transporter activity"/>
    <property type="evidence" value="ECO:0007669"/>
    <property type="project" value="InterPro"/>
</dbReference>
<evidence type="ECO:0008006" key="4">
    <source>
        <dbReference type="Google" id="ProtNLM"/>
    </source>
</evidence>
<accession>A0A2M8RYV8</accession>
<dbReference type="Gene3D" id="1.20.1600.10">
    <property type="entry name" value="Outer membrane efflux proteins (OEP)"/>
    <property type="match status" value="1"/>
</dbReference>
<dbReference type="EMBL" id="PHGZ01000003">
    <property type="protein sequence ID" value="PJG84062.1"/>
    <property type="molecule type" value="Genomic_DNA"/>
</dbReference>
<dbReference type="RefSeq" id="WP_100295658.1">
    <property type="nucleotide sequence ID" value="NZ_PHGZ01000003.1"/>
</dbReference>
<dbReference type="InterPro" id="IPR010131">
    <property type="entry name" value="MdtP/NodT-like"/>
</dbReference>
<name>A0A2M8RYV8_9PAST</name>
<evidence type="ECO:0000313" key="3">
    <source>
        <dbReference type="Proteomes" id="UP000230282"/>
    </source>
</evidence>
<evidence type="ECO:0000313" key="2">
    <source>
        <dbReference type="EMBL" id="PJG84062.1"/>
    </source>
</evidence>
<comment type="caution">
    <text evidence="2">The sequence shown here is derived from an EMBL/GenBank/DDBJ whole genome shotgun (WGS) entry which is preliminary data.</text>
</comment>
<dbReference type="OrthoDB" id="9770517at2"/>
<organism evidence="2 3">
    <name type="scientific">Caviibacterium pharyngocola</name>
    <dbReference type="NCBI Taxonomy" id="28159"/>
    <lineage>
        <taxon>Bacteria</taxon>
        <taxon>Pseudomonadati</taxon>
        <taxon>Pseudomonadota</taxon>
        <taxon>Gammaproteobacteria</taxon>
        <taxon>Pasteurellales</taxon>
        <taxon>Pasteurellaceae</taxon>
        <taxon>Caviibacterium</taxon>
    </lineage>
</organism>
<proteinExistence type="inferred from homology"/>
<dbReference type="Proteomes" id="UP000230282">
    <property type="component" value="Unassembled WGS sequence"/>
</dbReference>
<dbReference type="PROSITE" id="PS51257">
    <property type="entry name" value="PROKAR_LIPOPROTEIN"/>
    <property type="match status" value="1"/>
</dbReference>
<dbReference type="NCBIfam" id="NF047721">
    <property type="entry name" value="ToxDrgExpTdeA"/>
    <property type="match status" value="1"/>
</dbReference>
<dbReference type="Pfam" id="PF02321">
    <property type="entry name" value="OEP"/>
    <property type="match status" value="2"/>
</dbReference>